<dbReference type="SUPFAM" id="SSF103190">
    <property type="entry name" value="Sensory domain-like"/>
    <property type="match status" value="1"/>
</dbReference>
<evidence type="ECO:0000313" key="17">
    <source>
        <dbReference type="Proteomes" id="UP000195331"/>
    </source>
</evidence>
<dbReference type="InterPro" id="IPR039506">
    <property type="entry name" value="SPOB_a"/>
</dbReference>
<evidence type="ECO:0000313" key="16">
    <source>
        <dbReference type="EMBL" id="ART73677.1"/>
    </source>
</evidence>
<keyword evidence="10" id="KW-0067">ATP-binding</keyword>
<dbReference type="SMART" id="SM00387">
    <property type="entry name" value="HATPase_c"/>
    <property type="match status" value="1"/>
</dbReference>
<evidence type="ECO:0000256" key="2">
    <source>
        <dbReference type="ARBA" id="ARBA00004651"/>
    </source>
</evidence>
<protein>
    <recommendedName>
        <fullName evidence="3">histidine kinase</fullName>
        <ecNumber evidence="3">2.7.13.3</ecNumber>
    </recommendedName>
</protein>
<evidence type="ECO:0000256" key="9">
    <source>
        <dbReference type="ARBA" id="ARBA00022777"/>
    </source>
</evidence>
<dbReference type="Pfam" id="PF14689">
    <property type="entry name" value="SPOB_a"/>
    <property type="match status" value="1"/>
</dbReference>
<keyword evidence="5" id="KW-0597">Phosphoprotein</keyword>
<reference evidence="16 17" key="1">
    <citation type="submission" date="2017-04" db="EMBL/GenBank/DDBJ databases">
        <title>Whole Genome Sequence of 1,4-Dioxane Degrading Bacterium Mycobacterium dioxanotrophicus PH-06.</title>
        <authorList>
            <person name="He Y."/>
        </authorList>
    </citation>
    <scope>NUCLEOTIDE SEQUENCE [LARGE SCALE GENOMIC DNA]</scope>
    <source>
        <strain evidence="16 17">PH-06</strain>
    </source>
</reference>
<dbReference type="Gene3D" id="1.10.287.130">
    <property type="match status" value="1"/>
</dbReference>
<dbReference type="EMBL" id="CP020809">
    <property type="protein sequence ID" value="ART73677.1"/>
    <property type="molecule type" value="Genomic_DNA"/>
</dbReference>
<dbReference type="EC" id="2.7.13.3" evidence="3"/>
<dbReference type="GO" id="GO:0005524">
    <property type="term" value="F:ATP binding"/>
    <property type="evidence" value="ECO:0007669"/>
    <property type="project" value="UniProtKB-KW"/>
</dbReference>
<dbReference type="RefSeq" id="WP_087082217.1">
    <property type="nucleotide sequence ID" value="NZ_CP020809.1"/>
</dbReference>
<name>A0A1Y0CFA3_9MYCO</name>
<evidence type="ECO:0000256" key="12">
    <source>
        <dbReference type="ARBA" id="ARBA00023012"/>
    </source>
</evidence>
<dbReference type="InterPro" id="IPR003594">
    <property type="entry name" value="HATPase_dom"/>
</dbReference>
<sequence>MVRRLHMDVRLATQVLLLQVAVVTLTLGIAGGLLAFMSHERLAAQYEDRSLDMARAIAFAPAVRADVARYDAAPLTPSPALTDELAKGPLQQLATEIQQRTGVLFVVITNNQGIRLSHPNRDELGKHVSTDPAEVLAGHEVVTRESGTLGPSVRAKVPVLAPDSTRVVGEVSIGISTSAVHHQLWTDVRTAAALVGLALFIGVLGSYLLARRWRGLTMGLQPSEMAELIRTQAAVLHGIDEGVLAVDTTWKTAFINDEASRLLEVGREAGRPVEQIGLTPRVLEVFRAADATPNIATVGDRIVVVSSRPVTRDGRELGTVLVVRDRTDVESLTRELDAVQLMSTVLRAQRHEFANRLHLLNGLLHSGHVDEAAQYVEELLGSGPLGSALPGIDAVRDAFLQAFLAAKAAVAREAGVTLTIGENTWAPGRLALPVDVTSVLGNLLDNAIYAARTGVKADKVVEVELLQDGSTLHITVADTGDGVRPDFVEHVFTEGKSTKPESGIPGGRGIGMALSRQISRALGGDIRLSSPGNADAELCGAEFIARLPGVMVEEEAQWVAQN</sequence>
<dbReference type="Proteomes" id="UP000195331">
    <property type="component" value="Chromosome"/>
</dbReference>
<dbReference type="InterPro" id="IPR004358">
    <property type="entry name" value="Sig_transdc_His_kin-like_C"/>
</dbReference>
<evidence type="ECO:0000256" key="14">
    <source>
        <dbReference type="SAM" id="Phobius"/>
    </source>
</evidence>
<proteinExistence type="predicted"/>
<dbReference type="SUPFAM" id="SSF55890">
    <property type="entry name" value="Sporulation response regulatory protein Spo0B"/>
    <property type="match status" value="1"/>
</dbReference>
<evidence type="ECO:0000256" key="7">
    <source>
        <dbReference type="ARBA" id="ARBA00022692"/>
    </source>
</evidence>
<keyword evidence="11 14" id="KW-1133">Transmembrane helix</keyword>
<keyword evidence="4" id="KW-1003">Cell membrane</keyword>
<dbReference type="PANTHER" id="PTHR43547:SF10">
    <property type="entry name" value="SENSOR HISTIDINE KINASE DCUS"/>
    <property type="match status" value="1"/>
</dbReference>
<keyword evidence="17" id="KW-1185">Reference proteome</keyword>
<feature type="domain" description="Histidine kinase" evidence="15">
    <location>
        <begin position="436"/>
        <end position="551"/>
    </location>
</feature>
<dbReference type="Gene3D" id="3.30.450.20">
    <property type="entry name" value="PAS domain"/>
    <property type="match status" value="2"/>
</dbReference>
<dbReference type="InterPro" id="IPR036890">
    <property type="entry name" value="HATPase_C_sf"/>
</dbReference>
<dbReference type="KEGG" id="mdx:BTO20_16765"/>
<dbReference type="InterPro" id="IPR016120">
    <property type="entry name" value="Sig_transdc_His_kin_SpoOB"/>
</dbReference>
<comment type="catalytic activity">
    <reaction evidence="1">
        <text>ATP + protein L-histidine = ADP + protein N-phospho-L-histidine.</text>
        <dbReference type="EC" id="2.7.13.3"/>
    </reaction>
</comment>
<keyword evidence="13 14" id="KW-0472">Membrane</keyword>
<evidence type="ECO:0000256" key="6">
    <source>
        <dbReference type="ARBA" id="ARBA00022679"/>
    </source>
</evidence>
<evidence type="ECO:0000256" key="13">
    <source>
        <dbReference type="ARBA" id="ARBA00023136"/>
    </source>
</evidence>
<keyword evidence="8" id="KW-0547">Nucleotide-binding</keyword>
<dbReference type="AlphaFoldDB" id="A0A1Y0CFA3"/>
<dbReference type="PANTHER" id="PTHR43547">
    <property type="entry name" value="TWO-COMPONENT HISTIDINE KINASE"/>
    <property type="match status" value="1"/>
</dbReference>
<dbReference type="InterPro" id="IPR033463">
    <property type="entry name" value="sCache_3"/>
</dbReference>
<evidence type="ECO:0000256" key="5">
    <source>
        <dbReference type="ARBA" id="ARBA00022553"/>
    </source>
</evidence>
<evidence type="ECO:0000256" key="10">
    <source>
        <dbReference type="ARBA" id="ARBA00022840"/>
    </source>
</evidence>
<evidence type="ECO:0000259" key="15">
    <source>
        <dbReference type="PROSITE" id="PS50109"/>
    </source>
</evidence>
<dbReference type="GO" id="GO:0000155">
    <property type="term" value="F:phosphorelay sensor kinase activity"/>
    <property type="evidence" value="ECO:0007669"/>
    <property type="project" value="InterPro"/>
</dbReference>
<dbReference type="PRINTS" id="PR00344">
    <property type="entry name" value="BCTRLSENSOR"/>
</dbReference>
<evidence type="ECO:0000256" key="3">
    <source>
        <dbReference type="ARBA" id="ARBA00012438"/>
    </source>
</evidence>
<keyword evidence="9 16" id="KW-0418">Kinase</keyword>
<feature type="transmembrane region" description="Helical" evidence="14">
    <location>
        <begin position="191"/>
        <end position="210"/>
    </location>
</feature>
<gene>
    <name evidence="16" type="ORF">BTO20_16765</name>
</gene>
<dbReference type="Pfam" id="PF17203">
    <property type="entry name" value="sCache_3_2"/>
    <property type="match status" value="1"/>
</dbReference>
<evidence type="ECO:0000256" key="11">
    <source>
        <dbReference type="ARBA" id="ARBA00022989"/>
    </source>
</evidence>
<dbReference type="PROSITE" id="PS50109">
    <property type="entry name" value="HIS_KIN"/>
    <property type="match status" value="1"/>
</dbReference>
<evidence type="ECO:0000256" key="1">
    <source>
        <dbReference type="ARBA" id="ARBA00000085"/>
    </source>
</evidence>
<comment type="subcellular location">
    <subcellularLocation>
        <location evidence="2">Cell membrane</location>
        <topology evidence="2">Multi-pass membrane protein</topology>
    </subcellularLocation>
</comment>
<organism evidence="16 17">
    <name type="scientific">Mycobacterium dioxanotrophicus</name>
    <dbReference type="NCBI Taxonomy" id="482462"/>
    <lineage>
        <taxon>Bacteria</taxon>
        <taxon>Bacillati</taxon>
        <taxon>Actinomycetota</taxon>
        <taxon>Actinomycetes</taxon>
        <taxon>Mycobacteriales</taxon>
        <taxon>Mycobacteriaceae</taxon>
        <taxon>Mycobacterium</taxon>
    </lineage>
</organism>
<dbReference type="GO" id="GO:0005886">
    <property type="term" value="C:plasma membrane"/>
    <property type="evidence" value="ECO:0007669"/>
    <property type="project" value="UniProtKB-SubCell"/>
</dbReference>
<dbReference type="Pfam" id="PF02518">
    <property type="entry name" value="HATPase_c"/>
    <property type="match status" value="1"/>
</dbReference>
<keyword evidence="6" id="KW-0808">Transferase</keyword>
<keyword evidence="12" id="KW-0902">Two-component regulatory system</keyword>
<keyword evidence="7 14" id="KW-0812">Transmembrane</keyword>
<dbReference type="InterPro" id="IPR029151">
    <property type="entry name" value="Sensor-like_sf"/>
</dbReference>
<dbReference type="InterPro" id="IPR005467">
    <property type="entry name" value="His_kinase_dom"/>
</dbReference>
<evidence type="ECO:0000256" key="4">
    <source>
        <dbReference type="ARBA" id="ARBA00022475"/>
    </source>
</evidence>
<dbReference type="OrthoDB" id="9792686at2"/>
<evidence type="ECO:0000256" key="8">
    <source>
        <dbReference type="ARBA" id="ARBA00022741"/>
    </source>
</evidence>
<accession>A0A1Y0CFA3</accession>
<dbReference type="SUPFAM" id="SSF55874">
    <property type="entry name" value="ATPase domain of HSP90 chaperone/DNA topoisomerase II/histidine kinase"/>
    <property type="match status" value="1"/>
</dbReference>
<dbReference type="Gene3D" id="3.30.565.10">
    <property type="entry name" value="Histidine kinase-like ATPase, C-terminal domain"/>
    <property type="match status" value="1"/>
</dbReference>